<gene>
    <name evidence="1" type="ORF">SB48_HM08orf00746</name>
</gene>
<evidence type="ECO:0008006" key="3">
    <source>
        <dbReference type="Google" id="ProtNLM"/>
    </source>
</evidence>
<protein>
    <recommendedName>
        <fullName evidence="3">IrrE N-terminal-like domain-containing protein</fullName>
    </recommendedName>
</protein>
<organism evidence="1 2">
    <name type="scientific">Heyndrickxia coagulans</name>
    <name type="common">Weizmannia coagulans</name>
    <dbReference type="NCBI Taxonomy" id="1398"/>
    <lineage>
        <taxon>Bacteria</taxon>
        <taxon>Bacillati</taxon>
        <taxon>Bacillota</taxon>
        <taxon>Bacilli</taxon>
        <taxon>Bacillales</taxon>
        <taxon>Bacillaceae</taxon>
        <taxon>Heyndrickxia</taxon>
    </lineage>
</organism>
<proteinExistence type="predicted"/>
<dbReference type="Proteomes" id="UP000032024">
    <property type="component" value="Chromosome"/>
</dbReference>
<keyword evidence="2" id="KW-1185">Reference proteome</keyword>
<evidence type="ECO:0000313" key="1">
    <source>
        <dbReference type="EMBL" id="AJO21279.1"/>
    </source>
</evidence>
<accession>A0AAN0T3G8</accession>
<dbReference type="RefSeq" id="WP_052042185.1">
    <property type="nucleotide sequence ID" value="NZ_CP010525.1"/>
</dbReference>
<dbReference type="EMBL" id="CP010525">
    <property type="protein sequence ID" value="AJO21279.1"/>
    <property type="molecule type" value="Genomic_DNA"/>
</dbReference>
<evidence type="ECO:0000313" key="2">
    <source>
        <dbReference type="Proteomes" id="UP000032024"/>
    </source>
</evidence>
<dbReference type="Gene3D" id="1.10.10.2910">
    <property type="match status" value="1"/>
</dbReference>
<reference evidence="2" key="1">
    <citation type="submission" date="2015-01" db="EMBL/GenBank/DDBJ databases">
        <title>Comparative genome analysis of Bacillus coagulans HM-08, Clostridium butyricum HM-68, Bacillus subtilis HM-66 and Bacillus paralicheniformis BL-09.</title>
        <authorList>
            <person name="Zhang H."/>
        </authorList>
    </citation>
    <scope>NUCLEOTIDE SEQUENCE [LARGE SCALE GENOMIC DNA]</scope>
    <source>
        <strain evidence="2">HM-08</strain>
    </source>
</reference>
<sequence length="268" mass="31721">MRITSANLDETVKLNRKIENEIQRHIAFMNRHLAKYEIHSPEKQALQILKDHYLIQLPIPDPDWGGAIRELPNGEKVPVINTAQPRLYQYFICWHEIYHLTVDNLPVVSHEISTEFDLTERKADYFASQMLISKDLYPYFYHLKEEKFIHRAAICMDLFKAPYKAILIQLYESAITYQNTTLQEEIKANFDLTFSVTDWIRLFKQLSLDENLVKPSYTVDFGLLKYLAEEKEKERPDDRVYEETGQYILKLEKKFLDVKGKLERGKLS</sequence>
<name>A0AAN0T3G8_HEYCO</name>
<dbReference type="AlphaFoldDB" id="A0AAN0T3G8"/>